<proteinExistence type="predicted"/>
<dbReference type="PANTHER" id="PTHR47354">
    <property type="entry name" value="NADH OXIDOREDUCTASE HCR"/>
    <property type="match status" value="1"/>
</dbReference>
<dbReference type="RefSeq" id="WP_109262785.1">
    <property type="nucleotide sequence ID" value="NZ_QEWP01000001.1"/>
</dbReference>
<sequence length="207" mass="23406">MRGQEAKSKYYKVSKIRWLTDDTFSLRMTGQKLNFKAGQHVILSIPGSSQSREYSLYNGKSQSNPEVLVRKIENGIFSGYLSMLSEGDIVELNGPIGEFTIDESKINTRHFVFIASGTGIAPFRSMAETFPELNYQVIHGIRYGNEAYDRQVFHPARYTDCTSLDKTGKVQGRLTKHIAEATFSTNTEFYICGNSNMIFNSLDILKE</sequence>
<reference evidence="2 3" key="1">
    <citation type="submission" date="2018-05" db="EMBL/GenBank/DDBJ databases">
        <title>Marinilabilia rubrum sp. nov., isolated from saltern sediment.</title>
        <authorList>
            <person name="Zhang R."/>
        </authorList>
    </citation>
    <scope>NUCLEOTIDE SEQUENCE [LARGE SCALE GENOMIC DNA]</scope>
    <source>
        <strain evidence="2 3">WTE16</strain>
    </source>
</reference>
<dbReference type="InterPro" id="IPR039261">
    <property type="entry name" value="FNR_nucleotide-bd"/>
</dbReference>
<dbReference type="InterPro" id="IPR017927">
    <property type="entry name" value="FAD-bd_FR_type"/>
</dbReference>
<accession>A0A2U2BE38</accession>
<dbReference type="InterPro" id="IPR050415">
    <property type="entry name" value="MRET"/>
</dbReference>
<dbReference type="InterPro" id="IPR001433">
    <property type="entry name" value="OxRdtase_FAD/NAD-bd"/>
</dbReference>
<comment type="caution">
    <text evidence="2">The sequence shown here is derived from an EMBL/GenBank/DDBJ whole genome shotgun (WGS) entry which is preliminary data.</text>
</comment>
<gene>
    <name evidence="2" type="ORF">DDZ16_02290</name>
</gene>
<dbReference type="OrthoDB" id="9789468at2"/>
<organism evidence="2 3">
    <name type="scientific">Marinilabilia rubra</name>
    <dbReference type="NCBI Taxonomy" id="2162893"/>
    <lineage>
        <taxon>Bacteria</taxon>
        <taxon>Pseudomonadati</taxon>
        <taxon>Bacteroidota</taxon>
        <taxon>Bacteroidia</taxon>
        <taxon>Marinilabiliales</taxon>
        <taxon>Marinilabiliaceae</taxon>
        <taxon>Marinilabilia</taxon>
    </lineage>
</organism>
<dbReference type="Gene3D" id="3.40.50.80">
    <property type="entry name" value="Nucleotide-binding domain of ferredoxin-NADP reductase (FNR) module"/>
    <property type="match status" value="1"/>
</dbReference>
<evidence type="ECO:0000313" key="3">
    <source>
        <dbReference type="Proteomes" id="UP000244956"/>
    </source>
</evidence>
<dbReference type="AlphaFoldDB" id="A0A2U2BE38"/>
<dbReference type="InterPro" id="IPR017938">
    <property type="entry name" value="Riboflavin_synthase-like_b-brl"/>
</dbReference>
<name>A0A2U2BE38_9BACT</name>
<dbReference type="Pfam" id="PF00175">
    <property type="entry name" value="NAD_binding_1"/>
    <property type="match status" value="1"/>
</dbReference>
<dbReference type="PRINTS" id="PR00410">
    <property type="entry name" value="PHEHYDRXLASE"/>
</dbReference>
<dbReference type="EMBL" id="QEWP01000001">
    <property type="protein sequence ID" value="PWE01335.1"/>
    <property type="molecule type" value="Genomic_DNA"/>
</dbReference>
<keyword evidence="3" id="KW-1185">Reference proteome</keyword>
<dbReference type="Gene3D" id="2.40.30.10">
    <property type="entry name" value="Translation factors"/>
    <property type="match status" value="1"/>
</dbReference>
<protein>
    <recommendedName>
        <fullName evidence="1">FAD-binding FR-type domain-containing protein</fullName>
    </recommendedName>
</protein>
<dbReference type="InterPro" id="IPR008333">
    <property type="entry name" value="Cbr1-like_FAD-bd_dom"/>
</dbReference>
<evidence type="ECO:0000313" key="2">
    <source>
        <dbReference type="EMBL" id="PWE01335.1"/>
    </source>
</evidence>
<dbReference type="Proteomes" id="UP000244956">
    <property type="component" value="Unassembled WGS sequence"/>
</dbReference>
<dbReference type="SUPFAM" id="SSF63380">
    <property type="entry name" value="Riboflavin synthase domain-like"/>
    <property type="match status" value="1"/>
</dbReference>
<dbReference type="PROSITE" id="PS51384">
    <property type="entry name" value="FAD_FR"/>
    <property type="match status" value="1"/>
</dbReference>
<dbReference type="SUPFAM" id="SSF52343">
    <property type="entry name" value="Ferredoxin reductase-like, C-terminal NADP-linked domain"/>
    <property type="match status" value="1"/>
</dbReference>
<dbReference type="PANTHER" id="PTHR47354:SF5">
    <property type="entry name" value="PROTEIN RFBI"/>
    <property type="match status" value="1"/>
</dbReference>
<dbReference type="GO" id="GO:0016491">
    <property type="term" value="F:oxidoreductase activity"/>
    <property type="evidence" value="ECO:0007669"/>
    <property type="project" value="InterPro"/>
</dbReference>
<dbReference type="Pfam" id="PF00970">
    <property type="entry name" value="FAD_binding_6"/>
    <property type="match status" value="1"/>
</dbReference>
<feature type="domain" description="FAD-binding FR-type" evidence="1">
    <location>
        <begin position="6"/>
        <end position="102"/>
    </location>
</feature>
<evidence type="ECO:0000259" key="1">
    <source>
        <dbReference type="PROSITE" id="PS51384"/>
    </source>
</evidence>